<dbReference type="GO" id="GO:0003700">
    <property type="term" value="F:DNA-binding transcription factor activity"/>
    <property type="evidence" value="ECO:0007669"/>
    <property type="project" value="TreeGrafter"/>
</dbReference>
<dbReference type="Proteomes" id="UP000831768">
    <property type="component" value="Plasmid unnamed3"/>
</dbReference>
<dbReference type="SUPFAM" id="SSF46785">
    <property type="entry name" value="Winged helix' DNA-binding domain"/>
    <property type="match status" value="1"/>
</dbReference>
<dbReference type="KEGG" id="haad:MW046_18200"/>
<geneLocation type="plasmid" evidence="6 7">
    <name>unnamed3</name>
</geneLocation>
<dbReference type="SMART" id="SM00346">
    <property type="entry name" value="HTH_ICLR"/>
    <property type="match status" value="1"/>
</dbReference>
<protein>
    <submittedName>
        <fullName evidence="6">IclR family transcriptional regulator</fullName>
    </submittedName>
</protein>
<dbReference type="PANTHER" id="PTHR30136">
    <property type="entry name" value="HELIX-TURN-HELIX TRANSCRIPTIONAL REGULATOR, ICLR FAMILY"/>
    <property type="match status" value="1"/>
</dbReference>
<feature type="domain" description="IclR-ED" evidence="5">
    <location>
        <begin position="69"/>
        <end position="253"/>
    </location>
</feature>
<dbReference type="InterPro" id="IPR014757">
    <property type="entry name" value="Tscrpt_reg_IclR_C"/>
</dbReference>
<keyword evidence="6" id="KW-0614">Plasmid</keyword>
<dbReference type="Pfam" id="PF09339">
    <property type="entry name" value="HTH_IclR"/>
    <property type="match status" value="1"/>
</dbReference>
<evidence type="ECO:0000256" key="3">
    <source>
        <dbReference type="ARBA" id="ARBA00023163"/>
    </source>
</evidence>
<dbReference type="InterPro" id="IPR036388">
    <property type="entry name" value="WH-like_DNA-bd_sf"/>
</dbReference>
<dbReference type="InterPro" id="IPR005471">
    <property type="entry name" value="Tscrpt_reg_IclR_N"/>
</dbReference>
<evidence type="ECO:0000313" key="7">
    <source>
        <dbReference type="Proteomes" id="UP000831768"/>
    </source>
</evidence>
<dbReference type="InterPro" id="IPR029016">
    <property type="entry name" value="GAF-like_dom_sf"/>
</dbReference>
<dbReference type="Pfam" id="PF01614">
    <property type="entry name" value="IclR_C"/>
    <property type="match status" value="1"/>
</dbReference>
<dbReference type="InterPro" id="IPR050707">
    <property type="entry name" value="HTH_MetabolicPath_Reg"/>
</dbReference>
<dbReference type="GeneID" id="71930021"/>
<keyword evidence="7" id="KW-1185">Reference proteome</keyword>
<name>A0A8U0A716_9EURY</name>
<sequence length="254" mass="28335">MAEKQKSQVKTARTTLRVVEAIKELDGAGVSEAADHLGMSKSNVYKYLNTLESEGYLIKNGSTYQIGVRFLNYGEHARNRKKLYEIAAPEVHKLADETNEMANLLIEEHGMGVFLLKANSEQAVNLDTHAGMRVYLHTTALGKAILAHLPHKRVEEIVDHHGLPKAAEKTVTDRAELTAKLTEIRERGYAFDDEERLNGLRCVAMPITTTDDEVLGAISVSGPTSRMGEKRFTKDIPEKLSNAKNIIELNVEYY</sequence>
<evidence type="ECO:0000256" key="2">
    <source>
        <dbReference type="ARBA" id="ARBA00023125"/>
    </source>
</evidence>
<evidence type="ECO:0000259" key="5">
    <source>
        <dbReference type="PROSITE" id="PS51078"/>
    </source>
</evidence>
<dbReference type="PROSITE" id="PS51078">
    <property type="entry name" value="ICLR_ED"/>
    <property type="match status" value="1"/>
</dbReference>
<evidence type="ECO:0000256" key="1">
    <source>
        <dbReference type="ARBA" id="ARBA00023015"/>
    </source>
</evidence>
<dbReference type="PROSITE" id="PS51077">
    <property type="entry name" value="HTH_ICLR"/>
    <property type="match status" value="1"/>
</dbReference>
<dbReference type="EMBL" id="CP096022">
    <property type="protein sequence ID" value="UPM44991.1"/>
    <property type="molecule type" value="Genomic_DNA"/>
</dbReference>
<dbReference type="Gene3D" id="1.10.10.10">
    <property type="entry name" value="Winged helix-like DNA-binding domain superfamily/Winged helix DNA-binding domain"/>
    <property type="match status" value="1"/>
</dbReference>
<keyword evidence="2" id="KW-0238">DNA-binding</keyword>
<dbReference type="PANTHER" id="PTHR30136:SF35">
    <property type="entry name" value="HTH-TYPE TRANSCRIPTIONAL REGULATOR RV1719"/>
    <property type="match status" value="1"/>
</dbReference>
<reference evidence="6" key="1">
    <citation type="submission" date="2022-04" db="EMBL/GenBank/DDBJ databases">
        <title>Halocatena sp. nov., isolated from a salt lake.</title>
        <authorList>
            <person name="Cui H.-L."/>
        </authorList>
    </citation>
    <scope>NUCLEOTIDE SEQUENCE</scope>
    <source>
        <strain evidence="6">AD-1</strain>
        <plasmid evidence="6">unnamed3</plasmid>
    </source>
</reference>
<organism evidence="6 7">
    <name type="scientific">Halocatena salina</name>
    <dbReference type="NCBI Taxonomy" id="2934340"/>
    <lineage>
        <taxon>Archaea</taxon>
        <taxon>Methanobacteriati</taxon>
        <taxon>Methanobacteriota</taxon>
        <taxon>Stenosarchaea group</taxon>
        <taxon>Halobacteria</taxon>
        <taxon>Halobacteriales</taxon>
        <taxon>Natronomonadaceae</taxon>
        <taxon>Halocatena</taxon>
    </lineage>
</organism>
<accession>A0A8U0A716</accession>
<dbReference type="GO" id="GO:0045892">
    <property type="term" value="P:negative regulation of DNA-templated transcription"/>
    <property type="evidence" value="ECO:0007669"/>
    <property type="project" value="TreeGrafter"/>
</dbReference>
<gene>
    <name evidence="6" type="ORF">MW046_18200</name>
</gene>
<proteinExistence type="predicted"/>
<keyword evidence="1" id="KW-0805">Transcription regulation</keyword>
<dbReference type="AlphaFoldDB" id="A0A8U0A716"/>
<dbReference type="RefSeq" id="WP_247995645.1">
    <property type="nucleotide sequence ID" value="NZ_CP096022.1"/>
</dbReference>
<feature type="domain" description="HTH iclR-type" evidence="4">
    <location>
        <begin position="9"/>
        <end position="68"/>
    </location>
</feature>
<evidence type="ECO:0000259" key="4">
    <source>
        <dbReference type="PROSITE" id="PS51077"/>
    </source>
</evidence>
<dbReference type="SUPFAM" id="SSF55781">
    <property type="entry name" value="GAF domain-like"/>
    <property type="match status" value="1"/>
</dbReference>
<dbReference type="Gene3D" id="3.30.450.40">
    <property type="match status" value="1"/>
</dbReference>
<evidence type="ECO:0000313" key="6">
    <source>
        <dbReference type="EMBL" id="UPM44991.1"/>
    </source>
</evidence>
<keyword evidence="3" id="KW-0804">Transcription</keyword>
<dbReference type="GO" id="GO:0003677">
    <property type="term" value="F:DNA binding"/>
    <property type="evidence" value="ECO:0007669"/>
    <property type="project" value="UniProtKB-KW"/>
</dbReference>
<dbReference type="InterPro" id="IPR036390">
    <property type="entry name" value="WH_DNA-bd_sf"/>
</dbReference>